<comment type="caution">
    <text evidence="11">The sequence shown here is derived from an EMBL/GenBank/DDBJ whole genome shotgun (WGS) entry which is preliminary data.</text>
</comment>
<sequence>MIGIGGAIGTGLFLGAGGRLHDAGPSLIFSYAICGVFALFVVRALGEMVVHRPSSGAFVSYAREFVGEKGAYAAGWFHFLNWSTTVVADSTAIALYFHYWGFFSDNVPQWLIALVALVVVLVVNLVGVALFGELEFWFAIIKVAALVIFMLIAIGVIVSGHHVGGTAPGFSVISDNGGFFPQGAWPMFALMQGVVFAYASMELVGVAAGETPEPRKVMPKVVNSIIWRIAIFYIGSVVLLCMLLPYTSFGSGESPFVTVLSKLGVTGAGDVMNVVVITAAASSMNSGLYSTGRVLRSMSLAGTAPRFTGLMSKTHVPYGGIAATAAVGILGVVVNYLQPGKAFEIVLNLASVGIIGVWSMIMISHLMFVRKARRGEIERPGFRLGGAPVINIVTLVFLAAVLVLIGTDGDIGTWTICLALPLVAAAMVGGWFVVRGRIDSSVFDDEGSGVA</sequence>
<feature type="transmembrane region" description="Helical" evidence="9">
    <location>
        <begin position="184"/>
        <end position="204"/>
    </location>
</feature>
<evidence type="ECO:0000313" key="11">
    <source>
        <dbReference type="EMBL" id="NNG38706.1"/>
    </source>
</evidence>
<feature type="transmembrane region" description="Helical" evidence="9">
    <location>
        <begin position="349"/>
        <end position="369"/>
    </location>
</feature>
<keyword evidence="6" id="KW-0029">Amino-acid transport</keyword>
<dbReference type="FunFam" id="1.20.1740.10:FF:000001">
    <property type="entry name" value="Amino acid permease"/>
    <property type="match status" value="1"/>
</dbReference>
<evidence type="ECO:0000256" key="2">
    <source>
        <dbReference type="ARBA" id="ARBA00008583"/>
    </source>
</evidence>
<keyword evidence="12" id="KW-1185">Reference proteome</keyword>
<comment type="subcellular location">
    <subcellularLocation>
        <location evidence="1">Cell membrane</location>
        <topology evidence="1">Multi-pass membrane protein</topology>
    </subcellularLocation>
</comment>
<dbReference type="GO" id="GO:0005886">
    <property type="term" value="C:plasma membrane"/>
    <property type="evidence" value="ECO:0007669"/>
    <property type="project" value="UniProtKB-SubCell"/>
</dbReference>
<dbReference type="Gene3D" id="1.20.1740.10">
    <property type="entry name" value="Amino acid/polyamine transporter I"/>
    <property type="match status" value="1"/>
</dbReference>
<evidence type="ECO:0000256" key="8">
    <source>
        <dbReference type="ARBA" id="ARBA00023136"/>
    </source>
</evidence>
<evidence type="ECO:0000256" key="7">
    <source>
        <dbReference type="ARBA" id="ARBA00022989"/>
    </source>
</evidence>
<feature type="transmembrane region" description="Helical" evidence="9">
    <location>
        <begin position="316"/>
        <end position="337"/>
    </location>
</feature>
<reference evidence="11 12" key="1">
    <citation type="submission" date="2020-05" db="EMBL/GenBank/DDBJ databases">
        <title>Flexivirga sp. ID2601S isolated from air conditioner.</title>
        <authorList>
            <person name="Kim D.H."/>
        </authorList>
    </citation>
    <scope>NUCLEOTIDE SEQUENCE [LARGE SCALE GENOMIC DNA]</scope>
    <source>
        <strain evidence="11 12">ID2601S</strain>
    </source>
</reference>
<keyword evidence="5 9" id="KW-0812">Transmembrane</keyword>
<evidence type="ECO:0000256" key="5">
    <source>
        <dbReference type="ARBA" id="ARBA00022692"/>
    </source>
</evidence>
<gene>
    <name evidence="11" type="ORF">HJ588_05380</name>
</gene>
<dbReference type="AlphaFoldDB" id="A0A849AGM4"/>
<dbReference type="EMBL" id="JABENB010000001">
    <property type="protein sequence ID" value="NNG38706.1"/>
    <property type="molecule type" value="Genomic_DNA"/>
</dbReference>
<feature type="transmembrane region" description="Helical" evidence="9">
    <location>
        <begin position="381"/>
        <end position="405"/>
    </location>
</feature>
<organism evidence="11 12">
    <name type="scientific">Flexivirga aerilata</name>
    <dbReference type="NCBI Taxonomy" id="1656889"/>
    <lineage>
        <taxon>Bacteria</taxon>
        <taxon>Bacillati</taxon>
        <taxon>Actinomycetota</taxon>
        <taxon>Actinomycetes</taxon>
        <taxon>Micrococcales</taxon>
        <taxon>Dermacoccaceae</taxon>
        <taxon>Flexivirga</taxon>
    </lineage>
</organism>
<evidence type="ECO:0000256" key="3">
    <source>
        <dbReference type="ARBA" id="ARBA00022448"/>
    </source>
</evidence>
<evidence type="ECO:0000256" key="6">
    <source>
        <dbReference type="ARBA" id="ARBA00022970"/>
    </source>
</evidence>
<feature type="transmembrane region" description="Helical" evidence="9">
    <location>
        <begin position="111"/>
        <end position="131"/>
    </location>
</feature>
<dbReference type="Proteomes" id="UP000557772">
    <property type="component" value="Unassembled WGS sequence"/>
</dbReference>
<dbReference type="PANTHER" id="PTHR43495:SF1">
    <property type="entry name" value="L-ASPARAGINE PERMEASE"/>
    <property type="match status" value="1"/>
</dbReference>
<dbReference type="PIRSF" id="PIRSF006060">
    <property type="entry name" value="AA_transporter"/>
    <property type="match status" value="1"/>
</dbReference>
<evidence type="ECO:0000256" key="1">
    <source>
        <dbReference type="ARBA" id="ARBA00004651"/>
    </source>
</evidence>
<accession>A0A849AGM4</accession>
<keyword evidence="8 9" id="KW-0472">Membrane</keyword>
<evidence type="ECO:0000259" key="10">
    <source>
        <dbReference type="Pfam" id="PF00324"/>
    </source>
</evidence>
<dbReference type="InterPro" id="IPR004841">
    <property type="entry name" value="AA-permease/SLC12A_dom"/>
</dbReference>
<evidence type="ECO:0000313" key="12">
    <source>
        <dbReference type="Proteomes" id="UP000557772"/>
    </source>
</evidence>
<dbReference type="GO" id="GO:0006865">
    <property type="term" value="P:amino acid transport"/>
    <property type="evidence" value="ECO:0007669"/>
    <property type="project" value="UniProtKB-KW"/>
</dbReference>
<evidence type="ECO:0000256" key="9">
    <source>
        <dbReference type="SAM" id="Phobius"/>
    </source>
</evidence>
<feature type="transmembrane region" description="Helical" evidence="9">
    <location>
        <begin position="79"/>
        <end position="99"/>
    </location>
</feature>
<dbReference type="InterPro" id="IPR004840">
    <property type="entry name" value="Amino_acid_permease_CS"/>
</dbReference>
<feature type="transmembrane region" description="Helical" evidence="9">
    <location>
        <begin position="411"/>
        <end position="434"/>
    </location>
</feature>
<keyword evidence="7 9" id="KW-1133">Transmembrane helix</keyword>
<keyword evidence="3" id="KW-0813">Transport</keyword>
<dbReference type="Pfam" id="PF00324">
    <property type="entry name" value="AA_permease"/>
    <property type="match status" value="1"/>
</dbReference>
<protein>
    <submittedName>
        <fullName evidence="11">Amino acid permease</fullName>
    </submittedName>
</protein>
<feature type="transmembrane region" description="Helical" evidence="9">
    <location>
        <begin position="225"/>
        <end position="246"/>
    </location>
</feature>
<dbReference type="PANTHER" id="PTHR43495">
    <property type="entry name" value="GABA PERMEASE"/>
    <property type="match status" value="1"/>
</dbReference>
<name>A0A849AGM4_9MICO</name>
<evidence type="ECO:0000256" key="4">
    <source>
        <dbReference type="ARBA" id="ARBA00022475"/>
    </source>
</evidence>
<feature type="domain" description="Amino acid permease/ SLC12A" evidence="10">
    <location>
        <begin position="1"/>
        <end position="406"/>
    </location>
</feature>
<proteinExistence type="inferred from homology"/>
<feature type="transmembrane region" description="Helical" evidence="9">
    <location>
        <begin position="143"/>
        <end position="164"/>
    </location>
</feature>
<feature type="transmembrane region" description="Helical" evidence="9">
    <location>
        <begin position="271"/>
        <end position="295"/>
    </location>
</feature>
<comment type="similarity">
    <text evidence="2">Belongs to the amino acid-polyamine-organocation (APC) superfamily. Amino acid transporter (AAT) (TC 2.A.3.1) family.</text>
</comment>
<feature type="transmembrane region" description="Helical" evidence="9">
    <location>
        <begin position="28"/>
        <end position="46"/>
    </location>
</feature>
<dbReference type="PROSITE" id="PS00218">
    <property type="entry name" value="AMINO_ACID_PERMEASE_1"/>
    <property type="match status" value="1"/>
</dbReference>
<dbReference type="GO" id="GO:0055085">
    <property type="term" value="P:transmembrane transport"/>
    <property type="evidence" value="ECO:0007669"/>
    <property type="project" value="InterPro"/>
</dbReference>
<keyword evidence="4" id="KW-1003">Cell membrane</keyword>